<dbReference type="Proteomes" id="UP000183561">
    <property type="component" value="Unassembled WGS sequence"/>
</dbReference>
<dbReference type="Pfam" id="PF11253">
    <property type="entry name" value="DUF3052"/>
    <property type="match status" value="1"/>
</dbReference>
<feature type="compositionally biased region" description="Low complexity" evidence="1">
    <location>
        <begin position="139"/>
        <end position="151"/>
    </location>
</feature>
<evidence type="ECO:0000313" key="2">
    <source>
        <dbReference type="EMBL" id="SEB70023.1"/>
    </source>
</evidence>
<accession>A0A1H4LH24</accession>
<evidence type="ECO:0000313" key="3">
    <source>
        <dbReference type="Proteomes" id="UP000183561"/>
    </source>
</evidence>
<evidence type="ECO:0000256" key="1">
    <source>
        <dbReference type="SAM" id="MobiDB-lite"/>
    </source>
</evidence>
<dbReference type="EMBL" id="FNSV01000005">
    <property type="protein sequence ID" value="SEB70023.1"/>
    <property type="molecule type" value="Genomic_DNA"/>
</dbReference>
<organism evidence="2 3">
    <name type="scientific">Rhodococcus koreensis</name>
    <dbReference type="NCBI Taxonomy" id="99653"/>
    <lineage>
        <taxon>Bacteria</taxon>
        <taxon>Bacillati</taxon>
        <taxon>Actinomycetota</taxon>
        <taxon>Actinomycetes</taxon>
        <taxon>Mycobacteriales</taxon>
        <taxon>Nocardiaceae</taxon>
        <taxon>Rhodococcus</taxon>
    </lineage>
</organism>
<sequence>MSTAGHAGGRSTDLCLTAEMMVQELGWDDDVDEDLRRRIEDILGGALVDDNFGERVDAVLLWWRSGDGDLTDELITARTALSGTGFVWLMTPKPARAEHVDPAEVIEAADLAGLHVTSRSDRRDWLGTRLTQSSPPAPRARSSSARQPARW</sequence>
<reference evidence="3" key="1">
    <citation type="submission" date="2016-10" db="EMBL/GenBank/DDBJ databases">
        <authorList>
            <person name="Varghese N."/>
            <person name="Submissions S."/>
        </authorList>
    </citation>
    <scope>NUCLEOTIDE SEQUENCE [LARGE SCALE GENOMIC DNA]</scope>
    <source>
        <strain evidence="3">DSM 44498</strain>
    </source>
</reference>
<dbReference type="AlphaFoldDB" id="A0A1H4LH24"/>
<dbReference type="OrthoDB" id="5185945at2"/>
<name>A0A1H4LH24_9NOCA</name>
<evidence type="ECO:0008006" key="4">
    <source>
        <dbReference type="Google" id="ProtNLM"/>
    </source>
</evidence>
<proteinExistence type="predicted"/>
<protein>
    <recommendedName>
        <fullName evidence="4">DUF3052 domain-containing protein</fullName>
    </recommendedName>
</protein>
<gene>
    <name evidence="2" type="ORF">SAMN04490239_1285</name>
</gene>
<dbReference type="InterPro" id="IPR021412">
    <property type="entry name" value="DUF3052"/>
</dbReference>
<feature type="region of interest" description="Disordered" evidence="1">
    <location>
        <begin position="125"/>
        <end position="151"/>
    </location>
</feature>
<dbReference type="RefSeq" id="WP_016881818.1">
    <property type="nucleotide sequence ID" value="NZ_FNSV01000005.1"/>
</dbReference>
<keyword evidence="3" id="KW-1185">Reference proteome</keyword>